<keyword evidence="2" id="KW-1185">Reference proteome</keyword>
<dbReference type="AlphaFoldDB" id="A0A5B7IBP7"/>
<reference evidence="1 2" key="1">
    <citation type="submission" date="2019-05" db="EMBL/GenBank/DDBJ databases">
        <title>Another draft genome of Portunus trituberculatus and its Hox gene families provides insights of decapod evolution.</title>
        <authorList>
            <person name="Jeong J.-H."/>
            <person name="Song I."/>
            <person name="Kim S."/>
            <person name="Choi T."/>
            <person name="Kim D."/>
            <person name="Ryu S."/>
            <person name="Kim W."/>
        </authorList>
    </citation>
    <scope>NUCLEOTIDE SEQUENCE [LARGE SCALE GENOMIC DNA]</scope>
    <source>
        <tissue evidence="1">Muscle</tissue>
    </source>
</reference>
<comment type="caution">
    <text evidence="1">The sequence shown here is derived from an EMBL/GenBank/DDBJ whole genome shotgun (WGS) entry which is preliminary data.</text>
</comment>
<protein>
    <submittedName>
        <fullName evidence="1">Uncharacterized protein</fullName>
    </submittedName>
</protein>
<proteinExistence type="predicted"/>
<evidence type="ECO:0000313" key="2">
    <source>
        <dbReference type="Proteomes" id="UP000324222"/>
    </source>
</evidence>
<organism evidence="1 2">
    <name type="scientific">Portunus trituberculatus</name>
    <name type="common">Swimming crab</name>
    <name type="synonym">Neptunus trituberculatus</name>
    <dbReference type="NCBI Taxonomy" id="210409"/>
    <lineage>
        <taxon>Eukaryota</taxon>
        <taxon>Metazoa</taxon>
        <taxon>Ecdysozoa</taxon>
        <taxon>Arthropoda</taxon>
        <taxon>Crustacea</taxon>
        <taxon>Multicrustacea</taxon>
        <taxon>Malacostraca</taxon>
        <taxon>Eumalacostraca</taxon>
        <taxon>Eucarida</taxon>
        <taxon>Decapoda</taxon>
        <taxon>Pleocyemata</taxon>
        <taxon>Brachyura</taxon>
        <taxon>Eubrachyura</taxon>
        <taxon>Portunoidea</taxon>
        <taxon>Portunidae</taxon>
        <taxon>Portuninae</taxon>
        <taxon>Portunus</taxon>
    </lineage>
</organism>
<accession>A0A5B7IBP7</accession>
<evidence type="ECO:0000313" key="1">
    <source>
        <dbReference type="EMBL" id="MPC79336.1"/>
    </source>
</evidence>
<gene>
    <name evidence="1" type="ORF">E2C01_073859</name>
</gene>
<name>A0A5B7IBP7_PORTR</name>
<sequence>MTGIFMSRDRVTAVLVEGGWGEGPLLSGRQRWMMYNQQVTQYYTTKYSVESASHCVTIEGRGIFRQQCKK</sequence>
<dbReference type="EMBL" id="VSRR010050857">
    <property type="protein sequence ID" value="MPC79336.1"/>
    <property type="molecule type" value="Genomic_DNA"/>
</dbReference>
<dbReference type="Proteomes" id="UP000324222">
    <property type="component" value="Unassembled WGS sequence"/>
</dbReference>